<evidence type="ECO:0000313" key="14">
    <source>
        <dbReference type="Proteomes" id="UP000242638"/>
    </source>
</evidence>
<dbReference type="GO" id="GO:0030150">
    <property type="term" value="P:protein import into mitochondrial matrix"/>
    <property type="evidence" value="ECO:0007669"/>
    <property type="project" value="InterPro"/>
</dbReference>
<organism evidence="13 14">
    <name type="scientific">Poecilia reticulata</name>
    <name type="common">Guppy</name>
    <name type="synonym">Acanthophacelus reticulatus</name>
    <dbReference type="NCBI Taxonomy" id="8081"/>
    <lineage>
        <taxon>Eukaryota</taxon>
        <taxon>Metazoa</taxon>
        <taxon>Chordata</taxon>
        <taxon>Craniata</taxon>
        <taxon>Vertebrata</taxon>
        <taxon>Euteleostomi</taxon>
        <taxon>Actinopterygii</taxon>
        <taxon>Neopterygii</taxon>
        <taxon>Teleostei</taxon>
        <taxon>Neoteleostei</taxon>
        <taxon>Acanthomorphata</taxon>
        <taxon>Ovalentaria</taxon>
        <taxon>Atherinomorphae</taxon>
        <taxon>Cyprinodontiformes</taxon>
        <taxon>Poeciliidae</taxon>
        <taxon>Poeciliinae</taxon>
        <taxon>Poecilia</taxon>
    </lineage>
</organism>
<reference evidence="13" key="2">
    <citation type="submission" date="2025-08" db="UniProtKB">
        <authorList>
            <consortium name="Ensembl"/>
        </authorList>
    </citation>
    <scope>IDENTIFICATION</scope>
    <source>
        <strain evidence="13">Guanapo</strain>
    </source>
</reference>
<keyword evidence="9" id="KW-0496">Mitochondrion</keyword>
<keyword evidence="14" id="KW-1185">Reference proteome</keyword>
<evidence type="ECO:0000256" key="3">
    <source>
        <dbReference type="ARBA" id="ARBA00014537"/>
    </source>
</evidence>
<accession>A0A3P9N6W3</accession>
<keyword evidence="8 12" id="KW-1133">Transmembrane helix</keyword>
<evidence type="ECO:0000256" key="6">
    <source>
        <dbReference type="ARBA" id="ARBA00022787"/>
    </source>
</evidence>
<dbReference type="GeneTree" id="ENSGT00390000014833"/>
<dbReference type="GO" id="GO:1903955">
    <property type="term" value="P:positive regulation of protein targeting to mitochondrion"/>
    <property type="evidence" value="ECO:0007669"/>
    <property type="project" value="TreeGrafter"/>
</dbReference>
<dbReference type="Ensembl" id="ENSPRET00000005364.1">
    <property type="protein sequence ID" value="ENSPREP00000005294.1"/>
    <property type="gene ID" value="ENSPREG00000003689.1"/>
</dbReference>
<dbReference type="PANTHER" id="PTHR46722">
    <property type="entry name" value="MITOCHONDRIAL IMPORT RECEPTOR SUBUNIT TOM7 HOMOLOG"/>
    <property type="match status" value="1"/>
</dbReference>
<evidence type="ECO:0000256" key="10">
    <source>
        <dbReference type="ARBA" id="ARBA00023136"/>
    </source>
</evidence>
<dbReference type="Proteomes" id="UP000242638">
    <property type="component" value="Unassembled WGS sequence"/>
</dbReference>
<dbReference type="GO" id="GO:0005742">
    <property type="term" value="C:mitochondrial outer membrane translocase complex"/>
    <property type="evidence" value="ECO:0007669"/>
    <property type="project" value="InterPro"/>
</dbReference>
<evidence type="ECO:0000256" key="2">
    <source>
        <dbReference type="ARBA" id="ARBA00010917"/>
    </source>
</evidence>
<evidence type="ECO:0000256" key="1">
    <source>
        <dbReference type="ARBA" id="ARBA00004572"/>
    </source>
</evidence>
<proteinExistence type="inferred from homology"/>
<dbReference type="OMA" id="MPEPTIM"/>
<name>A0A3P9N6W3_POERE</name>
<keyword evidence="5 12" id="KW-0812">Transmembrane</keyword>
<dbReference type="Bgee" id="ENSPREG00000003689">
    <property type="expression patterns" value="Expressed in caudal fin and 1 other cell type or tissue"/>
</dbReference>
<dbReference type="Pfam" id="PF08038">
    <property type="entry name" value="Tom7"/>
    <property type="match status" value="1"/>
</dbReference>
<comment type="similarity">
    <text evidence="2">Belongs to the Tom7 family.</text>
</comment>
<dbReference type="PANTHER" id="PTHR46722:SF1">
    <property type="entry name" value="MITOCHONDRIAL IMPORT RECEPTOR SUBUNIT TOM7 HOMOLOG"/>
    <property type="match status" value="1"/>
</dbReference>
<keyword evidence="7" id="KW-0653">Protein transport</keyword>
<comment type="subcellular location">
    <subcellularLocation>
        <location evidence="1">Mitochondrion outer membrane</location>
        <topology evidence="1">Single-pass membrane protein</topology>
    </subcellularLocation>
</comment>
<sequence length="69" mass="8289">MAKLSKETKQRLQQLFQCSQFVIRWGFIPTVLYLGFKRGADPGMPEPTLLRYKYFILFKRFDAHMFLLK</sequence>
<reference evidence="13" key="3">
    <citation type="submission" date="2025-09" db="UniProtKB">
        <authorList>
            <consortium name="Ensembl"/>
        </authorList>
    </citation>
    <scope>IDENTIFICATION</scope>
    <source>
        <strain evidence="13">Guanapo</strain>
    </source>
</reference>
<evidence type="ECO:0000256" key="5">
    <source>
        <dbReference type="ARBA" id="ARBA00022692"/>
    </source>
</evidence>
<evidence type="ECO:0000256" key="11">
    <source>
        <dbReference type="ARBA" id="ARBA00032786"/>
    </source>
</evidence>
<dbReference type="InterPro" id="IPR012621">
    <property type="entry name" value="Tom7"/>
</dbReference>
<keyword evidence="4" id="KW-0813">Transport</keyword>
<protein>
    <recommendedName>
        <fullName evidence="3">Mitochondrial import receptor subunit TOM7 homolog</fullName>
    </recommendedName>
    <alternativeName>
        <fullName evidence="11">Translocase of outer membrane 7 kDa subunit homolog</fullName>
    </alternativeName>
</protein>
<evidence type="ECO:0000256" key="8">
    <source>
        <dbReference type="ARBA" id="ARBA00022989"/>
    </source>
</evidence>
<dbReference type="STRING" id="8081.ENSPREP00000005294"/>
<evidence type="ECO:0000256" key="12">
    <source>
        <dbReference type="SAM" id="Phobius"/>
    </source>
</evidence>
<feature type="transmembrane region" description="Helical" evidence="12">
    <location>
        <begin position="21"/>
        <end position="40"/>
    </location>
</feature>
<evidence type="ECO:0000256" key="9">
    <source>
        <dbReference type="ARBA" id="ARBA00023128"/>
    </source>
</evidence>
<keyword evidence="6" id="KW-1000">Mitochondrion outer membrane</keyword>
<evidence type="ECO:0000256" key="4">
    <source>
        <dbReference type="ARBA" id="ARBA00022448"/>
    </source>
</evidence>
<evidence type="ECO:0000313" key="13">
    <source>
        <dbReference type="Ensembl" id="ENSPREP00000005294.1"/>
    </source>
</evidence>
<dbReference type="AlphaFoldDB" id="A0A3P9N6W3"/>
<keyword evidence="10 12" id="KW-0472">Membrane</keyword>
<reference evidence="14" key="1">
    <citation type="submission" date="2013-11" db="EMBL/GenBank/DDBJ databases">
        <title>The genomic landscape of the Guanapo guppy.</title>
        <authorList>
            <person name="Kuenstner A."/>
            <person name="Dreyer C."/>
        </authorList>
    </citation>
    <scope>NUCLEOTIDE SEQUENCE</scope>
    <source>
        <strain evidence="14">Guanapo</strain>
    </source>
</reference>
<evidence type="ECO:0000256" key="7">
    <source>
        <dbReference type="ARBA" id="ARBA00022927"/>
    </source>
</evidence>